<evidence type="ECO:0000313" key="1">
    <source>
        <dbReference type="EMBL" id="CDI50992.1"/>
    </source>
</evidence>
<reference evidence="1" key="1">
    <citation type="journal article" date="2014" name="Genome Biol. Evol.">
        <title>Gene Loss Rather Than Gene Gain Is Associated with a Host Jump from Monocots to Dicots in the Smut Fungus Melanopsichium pennsylvanicum.</title>
        <authorList>
            <person name="Sharma R."/>
            <person name="Mishra B."/>
            <person name="Runge F."/>
            <person name="Thines M."/>
        </authorList>
    </citation>
    <scope>NUCLEOTIDE SEQUENCE</scope>
    <source>
        <strain evidence="1">4</strain>
    </source>
</reference>
<name>A0A077QWY0_9BASI</name>
<dbReference type="AlphaFoldDB" id="A0A077QWY0"/>
<sequence length="200" mass="22070">MLLQGHQWAGAGGFNANKETMLARGSGARWLRFHVTPKDLYVTTRDSAFALDMMATMIQKMTSTNGAFQEAVLDEVISCIRTANQQSSMDETPVDKTTGDAALNAGKAARNSSGSSKGKGHEKCRRLRYWRCHYFSHPALFRDGKDGELMEQMSEVPYTLYRSGGVTGNWAQRVAQEVDIALNATGRTPKDFKALIEKAV</sequence>
<dbReference type="EMBL" id="HG529494">
    <property type="protein sequence ID" value="CDI50992.1"/>
    <property type="molecule type" value="Genomic_DNA"/>
</dbReference>
<proteinExistence type="predicted"/>
<protein>
    <submittedName>
        <fullName evidence="1">Uncharacterized protein</fullName>
    </submittedName>
</protein>
<organism evidence="1">
    <name type="scientific">Melanopsichium pennsylvanicum 4</name>
    <dbReference type="NCBI Taxonomy" id="1398559"/>
    <lineage>
        <taxon>Eukaryota</taxon>
        <taxon>Fungi</taxon>
        <taxon>Dikarya</taxon>
        <taxon>Basidiomycota</taxon>
        <taxon>Ustilaginomycotina</taxon>
        <taxon>Ustilaginomycetes</taxon>
        <taxon>Ustilaginales</taxon>
        <taxon>Ustilaginaceae</taxon>
        <taxon>Melanopsichium</taxon>
    </lineage>
</organism>
<accession>A0A077QWY0</accession>